<reference evidence="2" key="1">
    <citation type="submission" date="2014-09" db="EMBL/GenBank/DDBJ databases">
        <authorList>
            <person name="Sharma Rahul"/>
            <person name="Thines Marco"/>
        </authorList>
    </citation>
    <scope>NUCLEOTIDE SEQUENCE [LARGE SCALE GENOMIC DNA]</scope>
</reference>
<sequence length="226" mass="25160">MVENTIKNLSKSCGGSAPRSAASLMRVGPVNVPEAVAWLDNLTLELNTASTGGETQYELTMKYAPSELKLASCAMWTISHTFDEYRHFRKRLLKCIQQGHSCGAECKWLIKVIKQYFPQKFLFGNNFPKVVAIRRKTLIRCLTTVQASLVNRGNHGCRVLVQNVATEFNCFVAKGIKDIETRFLFAIDSPSSDLSSITRDSLDSESVTRLIVDTSSAAIIAGRRHR</sequence>
<accession>A0A0P1AVB5</accession>
<keyword evidence="2" id="KW-1185">Reference proteome</keyword>
<evidence type="ECO:0008006" key="3">
    <source>
        <dbReference type="Google" id="ProtNLM"/>
    </source>
</evidence>
<dbReference type="AlphaFoldDB" id="A0A0P1AVB5"/>
<dbReference type="OrthoDB" id="159404at2759"/>
<dbReference type="GeneID" id="36396364"/>
<proteinExistence type="predicted"/>
<dbReference type="Proteomes" id="UP000054928">
    <property type="component" value="Unassembled WGS sequence"/>
</dbReference>
<evidence type="ECO:0000313" key="2">
    <source>
        <dbReference type="Proteomes" id="UP000054928"/>
    </source>
</evidence>
<organism evidence="1 2">
    <name type="scientific">Plasmopara halstedii</name>
    <name type="common">Downy mildew of sunflower</name>
    <dbReference type="NCBI Taxonomy" id="4781"/>
    <lineage>
        <taxon>Eukaryota</taxon>
        <taxon>Sar</taxon>
        <taxon>Stramenopiles</taxon>
        <taxon>Oomycota</taxon>
        <taxon>Peronosporomycetes</taxon>
        <taxon>Peronosporales</taxon>
        <taxon>Peronosporaceae</taxon>
        <taxon>Plasmopara</taxon>
    </lineage>
</organism>
<name>A0A0P1AVB5_PLAHL</name>
<dbReference type="RefSeq" id="XP_024581355.1">
    <property type="nucleotide sequence ID" value="XM_024715682.1"/>
</dbReference>
<dbReference type="SUPFAM" id="SSF64268">
    <property type="entry name" value="PX domain"/>
    <property type="match status" value="1"/>
</dbReference>
<evidence type="ECO:0000313" key="1">
    <source>
        <dbReference type="EMBL" id="CEG44986.1"/>
    </source>
</evidence>
<dbReference type="EMBL" id="CCYD01001336">
    <property type="protein sequence ID" value="CEG44986.1"/>
    <property type="molecule type" value="Genomic_DNA"/>
</dbReference>
<dbReference type="InterPro" id="IPR036871">
    <property type="entry name" value="PX_dom_sf"/>
</dbReference>
<dbReference type="OMA" id="KPQYQLT"/>
<dbReference type="Gene3D" id="3.30.1520.10">
    <property type="entry name" value="Phox-like domain"/>
    <property type="match status" value="1"/>
</dbReference>
<dbReference type="GO" id="GO:0035091">
    <property type="term" value="F:phosphatidylinositol binding"/>
    <property type="evidence" value="ECO:0007669"/>
    <property type="project" value="InterPro"/>
</dbReference>
<protein>
    <recommendedName>
        <fullName evidence="3">Phox homologous domain</fullName>
    </recommendedName>
</protein>